<dbReference type="AlphaFoldDB" id="A0A382QZ72"/>
<proteinExistence type="inferred from homology"/>
<evidence type="ECO:0000259" key="3">
    <source>
        <dbReference type="Pfam" id="PF00685"/>
    </source>
</evidence>
<dbReference type="Gene3D" id="3.40.50.300">
    <property type="entry name" value="P-loop containing nucleotide triphosphate hydrolases"/>
    <property type="match status" value="1"/>
</dbReference>
<dbReference type="Pfam" id="PF00685">
    <property type="entry name" value="Sulfotransfer_1"/>
    <property type="match status" value="1"/>
</dbReference>
<protein>
    <recommendedName>
        <fullName evidence="3">Sulfotransferase domain-containing protein</fullName>
    </recommendedName>
</protein>
<dbReference type="PANTHER" id="PTHR11783">
    <property type="entry name" value="SULFOTRANSFERASE SULT"/>
    <property type="match status" value="1"/>
</dbReference>
<dbReference type="InterPro" id="IPR000863">
    <property type="entry name" value="Sulfotransferase_dom"/>
</dbReference>
<evidence type="ECO:0000256" key="2">
    <source>
        <dbReference type="ARBA" id="ARBA00022679"/>
    </source>
</evidence>
<comment type="similarity">
    <text evidence="1">Belongs to the sulfotransferase 1 family.</text>
</comment>
<organism evidence="4">
    <name type="scientific">marine metagenome</name>
    <dbReference type="NCBI Taxonomy" id="408172"/>
    <lineage>
        <taxon>unclassified sequences</taxon>
        <taxon>metagenomes</taxon>
        <taxon>ecological metagenomes</taxon>
    </lineage>
</organism>
<reference evidence="4" key="1">
    <citation type="submission" date="2018-05" db="EMBL/GenBank/DDBJ databases">
        <authorList>
            <person name="Lanie J.A."/>
            <person name="Ng W.-L."/>
            <person name="Kazmierczak K.M."/>
            <person name="Andrzejewski T.M."/>
            <person name="Davidsen T.M."/>
            <person name="Wayne K.J."/>
            <person name="Tettelin H."/>
            <person name="Glass J.I."/>
            <person name="Rusch D."/>
            <person name="Podicherti R."/>
            <person name="Tsui H.-C.T."/>
            <person name="Winkler M.E."/>
        </authorList>
    </citation>
    <scope>NUCLEOTIDE SEQUENCE</scope>
</reference>
<evidence type="ECO:0000256" key="1">
    <source>
        <dbReference type="ARBA" id="ARBA00005771"/>
    </source>
</evidence>
<dbReference type="EMBL" id="UINC01117980">
    <property type="protein sequence ID" value="SVC90789.1"/>
    <property type="molecule type" value="Genomic_DNA"/>
</dbReference>
<dbReference type="GO" id="GO:0008146">
    <property type="term" value="F:sulfotransferase activity"/>
    <property type="evidence" value="ECO:0007669"/>
    <property type="project" value="InterPro"/>
</dbReference>
<dbReference type="InterPro" id="IPR027417">
    <property type="entry name" value="P-loop_NTPase"/>
</dbReference>
<sequence>MGGIIWLASYPKSGNTWLRAYLHNLLRDPEKPANINQLDQFCLGDSQAYWYHNAGGVSDLSKMSMADVAKLRPLVHKAFTKAHSDSVFAKTHNLLGEAFGVPTVTMEHTVGGVYVLRNPLDMVMSMSDHYGISLDEAIEMLADPEAGTGNSKTNAFEFYGTWSQHVHSWTSEDNDSLIHVRYEDMAEKPKQTFARIAAFLGLSPSKARLEKAIRFSSFKVLQGQERRDGFRERTQHSKQFFRSGKVGIWRSILSEAQVDKVTADHHEQMDRFGYLP</sequence>
<gene>
    <name evidence="4" type="ORF">METZ01_LOCUS343643</name>
</gene>
<keyword evidence="2" id="KW-0808">Transferase</keyword>
<evidence type="ECO:0000313" key="4">
    <source>
        <dbReference type="EMBL" id="SVC90789.1"/>
    </source>
</evidence>
<name>A0A382QZ72_9ZZZZ</name>
<dbReference type="SUPFAM" id="SSF52540">
    <property type="entry name" value="P-loop containing nucleoside triphosphate hydrolases"/>
    <property type="match status" value="1"/>
</dbReference>
<accession>A0A382QZ72</accession>
<feature type="domain" description="Sulfotransferase" evidence="3">
    <location>
        <begin position="5"/>
        <end position="273"/>
    </location>
</feature>